<dbReference type="EMBL" id="GIFC01003671">
    <property type="protein sequence ID" value="MXU85754.1"/>
    <property type="molecule type" value="Transcribed_RNA"/>
</dbReference>
<dbReference type="AlphaFoldDB" id="A0A6B0UA15"/>
<organism evidence="1">
    <name type="scientific">Ixodes ricinus</name>
    <name type="common">Common tick</name>
    <name type="synonym">Acarus ricinus</name>
    <dbReference type="NCBI Taxonomy" id="34613"/>
    <lineage>
        <taxon>Eukaryota</taxon>
        <taxon>Metazoa</taxon>
        <taxon>Ecdysozoa</taxon>
        <taxon>Arthropoda</taxon>
        <taxon>Chelicerata</taxon>
        <taxon>Arachnida</taxon>
        <taxon>Acari</taxon>
        <taxon>Parasitiformes</taxon>
        <taxon>Ixodida</taxon>
        <taxon>Ixodoidea</taxon>
        <taxon>Ixodidae</taxon>
        <taxon>Ixodinae</taxon>
        <taxon>Ixodes</taxon>
    </lineage>
</organism>
<evidence type="ECO:0000313" key="1">
    <source>
        <dbReference type="EMBL" id="MXU85754.1"/>
    </source>
</evidence>
<proteinExistence type="predicted"/>
<protein>
    <submittedName>
        <fullName evidence="1">Uncharacterized protein</fullName>
    </submittedName>
</protein>
<accession>A0A6B0UA15</accession>
<sequence>MRASYGAVLGLTATSGLSSRERYTTNPLYRQYVIAMKGTAMSPAEMKKGRPGFISRTELNTKLANTFPAIGTRDSQELQKEKTLPCV</sequence>
<reference evidence="1" key="1">
    <citation type="submission" date="2019-12" db="EMBL/GenBank/DDBJ databases">
        <title>An insight into the sialome of adult female Ixodes ricinus ticks feeding for 6 days.</title>
        <authorList>
            <person name="Perner J."/>
            <person name="Ribeiro J.M.C."/>
        </authorList>
    </citation>
    <scope>NUCLEOTIDE SEQUENCE</scope>
    <source>
        <strain evidence="1">Semi-engorged</strain>
        <tissue evidence="1">Salivary glands</tissue>
    </source>
</reference>
<name>A0A6B0UA15_IXORI</name>